<dbReference type="CDD" id="cd00433">
    <property type="entry name" value="Peptidase_M17"/>
    <property type="match status" value="1"/>
</dbReference>
<evidence type="ECO:0000256" key="3">
    <source>
        <dbReference type="ARBA" id="ARBA00022670"/>
    </source>
</evidence>
<protein>
    <recommendedName>
        <fullName evidence="7">Probable cytosol aminopeptidase</fullName>
    </recommendedName>
    <alternativeName>
        <fullName evidence="8">Leucine aminopeptidase</fullName>
    </alternativeName>
    <alternativeName>
        <fullName evidence="5">Leucyl aminopeptidase</fullName>
    </alternativeName>
</protein>
<evidence type="ECO:0000256" key="4">
    <source>
        <dbReference type="ARBA" id="ARBA00022801"/>
    </source>
</evidence>
<dbReference type="PANTHER" id="PTHR11963">
    <property type="entry name" value="LEUCINE AMINOPEPTIDASE-RELATED"/>
    <property type="match status" value="1"/>
</dbReference>
<evidence type="ECO:0000313" key="10">
    <source>
        <dbReference type="EMBL" id="MDQ4215613.1"/>
    </source>
</evidence>
<accession>A0ABU0XLZ8</accession>
<dbReference type="Gene3D" id="3.40.630.10">
    <property type="entry name" value="Zn peptidases"/>
    <property type="match status" value="1"/>
</dbReference>
<comment type="function">
    <text evidence="6">Presumably involved in the processing and regular turnover of intracellular proteins. Catalyzes the removal of unsubstituted N-terminal amino acids from various peptides.</text>
</comment>
<sequence>MEIPPRIADDRAGAVQRGVDLAVALTDARANQLDPDGFAQLARSLATELGLGIRITAGDRLAAEGFGGIVAIGAGSSHRPALVELWWAGAATDPQAPPRGAIALAGKGITFDSGGLSMKDPAAMYGMHTDCAGAAAVLGAIVALAELGCDTPVYAALPLAENMPGPGAVRPGDVVRMRNGIGLEIVDTDFEGRVVLADALALLQESRPRAVISLATLTLQAVIALGPEIAALIGRDDALAGRVLAAAARAEEPMWALPWAERYASQIRSIAPGATYRNHPRADSGRAITAALLLGAFLPPETPFVHVDFAGPAVTMRDGAPTATGYGVRTLIELVTEWPGLD</sequence>
<feature type="domain" description="Cytosol aminopeptidase" evidence="9">
    <location>
        <begin position="22"/>
        <end position="332"/>
    </location>
</feature>
<dbReference type="Proteomes" id="UP001230289">
    <property type="component" value="Unassembled WGS sequence"/>
</dbReference>
<dbReference type="PANTHER" id="PTHR11963:SF23">
    <property type="entry name" value="CYTOSOL AMINOPEPTIDASE"/>
    <property type="match status" value="1"/>
</dbReference>
<comment type="similarity">
    <text evidence="1">Belongs to the peptidase M17 family.</text>
</comment>
<keyword evidence="2" id="KW-0031">Aminopeptidase</keyword>
<evidence type="ECO:0000256" key="5">
    <source>
        <dbReference type="ARBA" id="ARBA00033172"/>
    </source>
</evidence>
<evidence type="ECO:0000256" key="1">
    <source>
        <dbReference type="ARBA" id="ARBA00009528"/>
    </source>
</evidence>
<proteinExistence type="inferred from homology"/>
<evidence type="ECO:0000313" key="11">
    <source>
        <dbReference type="Proteomes" id="UP001230289"/>
    </source>
</evidence>
<name>A0ABU0XLZ8_9MICO</name>
<evidence type="ECO:0000256" key="2">
    <source>
        <dbReference type="ARBA" id="ARBA00022438"/>
    </source>
</evidence>
<organism evidence="10 11">
    <name type="scientific">Microbacterium capsulatum</name>
    <dbReference type="NCBI Taxonomy" id="3041921"/>
    <lineage>
        <taxon>Bacteria</taxon>
        <taxon>Bacillati</taxon>
        <taxon>Actinomycetota</taxon>
        <taxon>Actinomycetes</taxon>
        <taxon>Micrococcales</taxon>
        <taxon>Microbacteriaceae</taxon>
        <taxon>Microbacterium</taxon>
    </lineage>
</organism>
<evidence type="ECO:0000256" key="6">
    <source>
        <dbReference type="ARBA" id="ARBA00049972"/>
    </source>
</evidence>
<evidence type="ECO:0000256" key="7">
    <source>
        <dbReference type="ARBA" id="ARBA00050021"/>
    </source>
</evidence>
<dbReference type="EMBL" id="JAVFCB010000012">
    <property type="protein sequence ID" value="MDQ4215613.1"/>
    <property type="molecule type" value="Genomic_DNA"/>
</dbReference>
<dbReference type="InterPro" id="IPR011356">
    <property type="entry name" value="Leucine_aapep/pepB"/>
</dbReference>
<dbReference type="PRINTS" id="PR00481">
    <property type="entry name" value="LAMNOPPTDASE"/>
</dbReference>
<gene>
    <name evidence="10" type="ORF">RBR11_16980</name>
</gene>
<keyword evidence="4" id="KW-0378">Hydrolase</keyword>
<keyword evidence="11" id="KW-1185">Reference proteome</keyword>
<dbReference type="RefSeq" id="WP_308490563.1">
    <property type="nucleotide sequence ID" value="NZ_JAVFCB010000012.1"/>
</dbReference>
<dbReference type="InterPro" id="IPR000819">
    <property type="entry name" value="Peptidase_M17_C"/>
</dbReference>
<comment type="caution">
    <text evidence="10">The sequence shown here is derived from an EMBL/GenBank/DDBJ whole genome shotgun (WGS) entry which is preliminary data.</text>
</comment>
<keyword evidence="3" id="KW-0645">Protease</keyword>
<dbReference type="Pfam" id="PF00883">
    <property type="entry name" value="Peptidase_M17"/>
    <property type="match status" value="1"/>
</dbReference>
<dbReference type="SUPFAM" id="SSF53187">
    <property type="entry name" value="Zn-dependent exopeptidases"/>
    <property type="match status" value="1"/>
</dbReference>
<evidence type="ECO:0000259" key="9">
    <source>
        <dbReference type="Pfam" id="PF00883"/>
    </source>
</evidence>
<evidence type="ECO:0000256" key="8">
    <source>
        <dbReference type="ARBA" id="ARBA00050061"/>
    </source>
</evidence>
<reference evidence="10 11" key="1">
    <citation type="submission" date="2023-08" db="EMBL/GenBank/DDBJ databases">
        <title>Microbacterium sp. nov., isolated from a waste landfill.</title>
        <authorList>
            <person name="Wen W."/>
        </authorList>
    </citation>
    <scope>NUCLEOTIDE SEQUENCE [LARGE SCALE GENOMIC DNA]</scope>
    <source>
        <strain evidence="10 11">ASV81</strain>
    </source>
</reference>